<gene>
    <name evidence="15" type="primary">aat</name>
    <name evidence="16" type="ORF">CWE08_04535</name>
</gene>
<comment type="catalytic activity">
    <reaction evidence="6 15">
        <text>N-terminal L-arginyl-[protein] + L-leucyl-tRNA(Leu) = N-terminal L-leucyl-L-arginyl-[protein] + tRNA(Leu) + H(+)</text>
        <dbReference type="Rhea" id="RHEA:50416"/>
        <dbReference type="Rhea" id="RHEA-COMP:9613"/>
        <dbReference type="Rhea" id="RHEA-COMP:9622"/>
        <dbReference type="Rhea" id="RHEA-COMP:12672"/>
        <dbReference type="Rhea" id="RHEA-COMP:12673"/>
        <dbReference type="ChEBI" id="CHEBI:15378"/>
        <dbReference type="ChEBI" id="CHEBI:64719"/>
        <dbReference type="ChEBI" id="CHEBI:78442"/>
        <dbReference type="ChEBI" id="CHEBI:78494"/>
        <dbReference type="ChEBI" id="CHEBI:133044"/>
        <dbReference type="EC" id="2.3.2.6"/>
    </reaction>
</comment>
<evidence type="ECO:0000256" key="1">
    <source>
        <dbReference type="ARBA" id="ARBA00004496"/>
    </source>
</evidence>
<dbReference type="SUPFAM" id="SSF55729">
    <property type="entry name" value="Acyl-CoA N-acyltransferases (Nat)"/>
    <property type="match status" value="1"/>
</dbReference>
<comment type="catalytic activity">
    <reaction evidence="5 15">
        <text>L-phenylalanyl-tRNA(Phe) + an N-terminal L-alpha-aminoacyl-[protein] = an N-terminal L-phenylalanyl-L-alpha-aminoacyl-[protein] + tRNA(Phe)</text>
        <dbReference type="Rhea" id="RHEA:43632"/>
        <dbReference type="Rhea" id="RHEA-COMP:9668"/>
        <dbReference type="Rhea" id="RHEA-COMP:9699"/>
        <dbReference type="Rhea" id="RHEA-COMP:10636"/>
        <dbReference type="Rhea" id="RHEA-COMP:10637"/>
        <dbReference type="ChEBI" id="CHEBI:78442"/>
        <dbReference type="ChEBI" id="CHEBI:78531"/>
        <dbReference type="ChEBI" id="CHEBI:78597"/>
        <dbReference type="ChEBI" id="CHEBI:83561"/>
        <dbReference type="EC" id="2.3.2.6"/>
    </reaction>
</comment>
<dbReference type="InterPro" id="IPR016181">
    <property type="entry name" value="Acyl_CoA_acyltransferase"/>
</dbReference>
<comment type="similarity">
    <text evidence="9 15">Belongs to the L/F-transferase family.</text>
</comment>
<comment type="caution">
    <text evidence="16">The sequence shown here is derived from an EMBL/GenBank/DDBJ whole genome shotgun (WGS) entry which is preliminary data.</text>
</comment>
<evidence type="ECO:0000256" key="4">
    <source>
        <dbReference type="ARBA" id="ARBA00023315"/>
    </source>
</evidence>
<dbReference type="PANTHER" id="PTHR30098:SF2">
    <property type="entry name" value="LEUCYL_PHENYLALANYL-TRNA--PROTEIN TRANSFERASE"/>
    <property type="match status" value="1"/>
</dbReference>
<dbReference type="EC" id="2.3.2.6" evidence="10 15"/>
<evidence type="ECO:0000256" key="11">
    <source>
        <dbReference type="ARBA" id="ARBA00074372"/>
    </source>
</evidence>
<evidence type="ECO:0000256" key="12">
    <source>
        <dbReference type="ARBA" id="ARBA00077136"/>
    </source>
</evidence>
<comment type="function">
    <text evidence="8 15">Functions in the N-end rule pathway of protein degradation where it conjugates Leu, Phe and, less efficiently, Met from aminoacyl-tRNAs to the N-termini of proteins containing an N-terminal arginine or lysine.</text>
</comment>
<keyword evidence="2 15" id="KW-0963">Cytoplasm</keyword>
<name>A0A432W095_9GAMM</name>
<dbReference type="GO" id="GO:0005737">
    <property type="term" value="C:cytoplasm"/>
    <property type="evidence" value="ECO:0007669"/>
    <property type="project" value="UniProtKB-SubCell"/>
</dbReference>
<comment type="subcellular location">
    <subcellularLocation>
        <location evidence="1 15">Cytoplasm</location>
    </subcellularLocation>
</comment>
<evidence type="ECO:0000313" key="17">
    <source>
        <dbReference type="Proteomes" id="UP000288395"/>
    </source>
</evidence>
<dbReference type="EMBL" id="PIPJ01000002">
    <property type="protein sequence ID" value="RUO22449.1"/>
    <property type="molecule type" value="Genomic_DNA"/>
</dbReference>
<dbReference type="InterPro" id="IPR042221">
    <property type="entry name" value="Leu/Phe-tRNA_Trfase_N"/>
</dbReference>
<dbReference type="GO" id="GO:0008914">
    <property type="term" value="F:leucyl-tRNA--protein transferase activity"/>
    <property type="evidence" value="ECO:0007669"/>
    <property type="project" value="UniProtKB-UniRule"/>
</dbReference>
<evidence type="ECO:0000256" key="10">
    <source>
        <dbReference type="ARBA" id="ARBA00066767"/>
    </source>
</evidence>
<evidence type="ECO:0000256" key="9">
    <source>
        <dbReference type="ARBA" id="ARBA00061535"/>
    </source>
</evidence>
<protein>
    <recommendedName>
        <fullName evidence="11 15">Leucyl/phenylalanyl-tRNA--protein transferase</fullName>
        <ecNumber evidence="10 15">2.3.2.6</ecNumber>
    </recommendedName>
    <alternativeName>
        <fullName evidence="12 15">L/F-transferase</fullName>
    </alternativeName>
    <alternativeName>
        <fullName evidence="13 15">Leucyltransferase</fullName>
    </alternativeName>
    <alternativeName>
        <fullName evidence="14 15">Phenyalanyltransferase</fullName>
    </alternativeName>
</protein>
<dbReference type="GO" id="GO:0030163">
    <property type="term" value="P:protein catabolic process"/>
    <property type="evidence" value="ECO:0007669"/>
    <property type="project" value="UniProtKB-UniRule"/>
</dbReference>
<comment type="catalytic activity">
    <reaction evidence="7 15">
        <text>N-terminal L-lysyl-[protein] + L-leucyl-tRNA(Leu) = N-terminal L-leucyl-L-lysyl-[protein] + tRNA(Leu) + H(+)</text>
        <dbReference type="Rhea" id="RHEA:12340"/>
        <dbReference type="Rhea" id="RHEA-COMP:9613"/>
        <dbReference type="Rhea" id="RHEA-COMP:9622"/>
        <dbReference type="Rhea" id="RHEA-COMP:12670"/>
        <dbReference type="Rhea" id="RHEA-COMP:12671"/>
        <dbReference type="ChEBI" id="CHEBI:15378"/>
        <dbReference type="ChEBI" id="CHEBI:65249"/>
        <dbReference type="ChEBI" id="CHEBI:78442"/>
        <dbReference type="ChEBI" id="CHEBI:78494"/>
        <dbReference type="ChEBI" id="CHEBI:133043"/>
        <dbReference type="EC" id="2.3.2.6"/>
    </reaction>
</comment>
<evidence type="ECO:0000256" key="15">
    <source>
        <dbReference type="HAMAP-Rule" id="MF_00688"/>
    </source>
</evidence>
<reference evidence="17" key="1">
    <citation type="journal article" date="2018" name="Front. Microbiol.">
        <title>Genome-Based Analysis Reveals the Taxonomy and Diversity of the Family Idiomarinaceae.</title>
        <authorList>
            <person name="Liu Y."/>
            <person name="Lai Q."/>
            <person name="Shao Z."/>
        </authorList>
    </citation>
    <scope>NUCLEOTIDE SEQUENCE [LARGE SCALE GENOMIC DNA]</scope>
    <source>
        <strain evidence="17">GBPy7</strain>
    </source>
</reference>
<dbReference type="InterPro" id="IPR042203">
    <property type="entry name" value="Leu/Phe-tRNA_Trfase_C"/>
</dbReference>
<dbReference type="Proteomes" id="UP000288395">
    <property type="component" value="Unassembled WGS sequence"/>
</dbReference>
<proteinExistence type="inferred from homology"/>
<evidence type="ECO:0000256" key="6">
    <source>
        <dbReference type="ARBA" id="ARBA00050652"/>
    </source>
</evidence>
<evidence type="ECO:0000256" key="14">
    <source>
        <dbReference type="ARBA" id="ARBA00083640"/>
    </source>
</evidence>
<evidence type="ECO:0000313" key="16">
    <source>
        <dbReference type="EMBL" id="RUO22449.1"/>
    </source>
</evidence>
<dbReference type="PANTHER" id="PTHR30098">
    <property type="entry name" value="LEUCYL/PHENYLALANYL-TRNA--PROTEIN TRANSFERASE"/>
    <property type="match status" value="1"/>
</dbReference>
<dbReference type="RefSeq" id="WP_126766012.1">
    <property type="nucleotide sequence ID" value="NZ_PIPJ01000002.1"/>
</dbReference>
<evidence type="ECO:0000256" key="8">
    <source>
        <dbReference type="ARBA" id="ARBA00054043"/>
    </source>
</evidence>
<accession>A0A432W095</accession>
<organism evidence="16 17">
    <name type="scientific">Aliidiomarina iranensis</name>
    <dbReference type="NCBI Taxonomy" id="1434071"/>
    <lineage>
        <taxon>Bacteria</taxon>
        <taxon>Pseudomonadati</taxon>
        <taxon>Pseudomonadota</taxon>
        <taxon>Gammaproteobacteria</taxon>
        <taxon>Alteromonadales</taxon>
        <taxon>Idiomarinaceae</taxon>
        <taxon>Aliidiomarina</taxon>
    </lineage>
</organism>
<dbReference type="Pfam" id="PF03588">
    <property type="entry name" value="Leu_Phe_trans"/>
    <property type="match status" value="1"/>
</dbReference>
<dbReference type="Gene3D" id="3.40.630.70">
    <property type="entry name" value="Leucyl/phenylalanyl-tRNA-protein transferase, C-terminal domain"/>
    <property type="match status" value="1"/>
</dbReference>
<evidence type="ECO:0000256" key="5">
    <source>
        <dbReference type="ARBA" id="ARBA00050607"/>
    </source>
</evidence>
<keyword evidence="4 15" id="KW-0012">Acyltransferase</keyword>
<dbReference type="InterPro" id="IPR004616">
    <property type="entry name" value="Leu/Phe-tRNA_Trfase"/>
</dbReference>
<dbReference type="Gene3D" id="3.30.70.3550">
    <property type="entry name" value="Leucyl/phenylalanyl-tRNA-protein transferase, N-terminal domain"/>
    <property type="match status" value="1"/>
</dbReference>
<evidence type="ECO:0000256" key="13">
    <source>
        <dbReference type="ARBA" id="ARBA00077165"/>
    </source>
</evidence>
<keyword evidence="3 15" id="KW-0808">Transferase</keyword>
<dbReference type="OrthoDB" id="9790282at2"/>
<dbReference type="HAMAP" id="MF_00688">
    <property type="entry name" value="Leu_Phe_trans"/>
    <property type="match status" value="1"/>
</dbReference>
<dbReference type="NCBIfam" id="TIGR00667">
    <property type="entry name" value="aat"/>
    <property type="match status" value="1"/>
</dbReference>
<evidence type="ECO:0000256" key="2">
    <source>
        <dbReference type="ARBA" id="ARBA00022490"/>
    </source>
</evidence>
<dbReference type="FunFam" id="3.40.630.70:FF:000001">
    <property type="entry name" value="Leucyl/phenylalanyl-tRNA--protein transferase"/>
    <property type="match status" value="1"/>
</dbReference>
<evidence type="ECO:0000256" key="7">
    <source>
        <dbReference type="ARBA" id="ARBA00051538"/>
    </source>
</evidence>
<evidence type="ECO:0000256" key="3">
    <source>
        <dbReference type="ARBA" id="ARBA00022679"/>
    </source>
</evidence>
<sequence length="241" mass="26931">MSYLLDLEGTPKDFSFPDTSLALKDPDGLLAVGGCLSVERLYNAYKNGIFPWYSEDDPILWWSPSERAVIFPDDLYVNRSLRKFFRKNPYRVTLNSAFQRVIQACAYIPRGPGNGTWITEEMISAYVALHHAGYAHSIEIWQDEALVGGLYGVLIGQIFCGESMFSAEPNASKLALVALRNHFQPAGLTLIDCQLENQHLINMGAISITREAFIKKLKLSQSPIAKKFLQATELNPLDVGN</sequence>
<keyword evidence="17" id="KW-1185">Reference proteome</keyword>
<dbReference type="FunFam" id="3.30.70.3550:FF:000001">
    <property type="entry name" value="Leucyl/phenylalanyl-tRNA--protein transferase"/>
    <property type="match status" value="1"/>
</dbReference>
<dbReference type="AlphaFoldDB" id="A0A432W095"/>